<evidence type="ECO:0000313" key="1">
    <source>
        <dbReference type="EMBL" id="ANP41919.1"/>
    </source>
</evidence>
<organism evidence="1 2">
    <name type="scientific">Tritonibacter mobilis F1926</name>
    <dbReference type="NCBI Taxonomy" id="1265309"/>
    <lineage>
        <taxon>Bacteria</taxon>
        <taxon>Pseudomonadati</taxon>
        <taxon>Pseudomonadota</taxon>
        <taxon>Alphaproteobacteria</taxon>
        <taxon>Rhodobacterales</taxon>
        <taxon>Paracoccaceae</taxon>
        <taxon>Tritonibacter</taxon>
    </lineage>
</organism>
<reference evidence="1 2" key="1">
    <citation type="journal article" date="2016" name="ISME J.">
        <title>Global occurrence and heterogeneity of the Roseobacter-clade species Ruegeria mobilis.</title>
        <authorList>
            <person name="Sonnenschein E."/>
            <person name="Gram L."/>
        </authorList>
    </citation>
    <scope>NUCLEOTIDE SEQUENCE [LARGE SCALE GENOMIC DNA]</scope>
    <source>
        <strain evidence="1 2">F1926</strain>
    </source>
</reference>
<dbReference type="EMBL" id="CP015230">
    <property type="protein sequence ID" value="ANP41919.1"/>
    <property type="molecule type" value="Genomic_DNA"/>
</dbReference>
<dbReference type="OrthoDB" id="7874651at2"/>
<dbReference type="KEGG" id="rmb:K529_014175"/>
<name>A0A1B1A5R2_9RHOB</name>
<sequence>MMLQRSSPRIERIAYQIWWLIQDSAGECTLRDMAEFTETSMQTCSQICRYRGWAGSYRKMARSNALDNGPLMIEALDSELSALFGDAA</sequence>
<dbReference type="AlphaFoldDB" id="A0A1B1A5R2"/>
<protein>
    <submittedName>
        <fullName evidence="1">Uncharacterized protein</fullName>
    </submittedName>
</protein>
<gene>
    <name evidence="1" type="ORF">K529_014175</name>
</gene>
<accession>A0A1B1A5R2</accession>
<proteinExistence type="predicted"/>
<dbReference type="Proteomes" id="UP000013243">
    <property type="component" value="Chromosome"/>
</dbReference>
<evidence type="ECO:0000313" key="2">
    <source>
        <dbReference type="Proteomes" id="UP000013243"/>
    </source>
</evidence>
<dbReference type="RefSeq" id="WP_005623519.1">
    <property type="nucleotide sequence ID" value="NZ_CP015230.1"/>
</dbReference>
<dbReference type="GeneID" id="28251003"/>
<dbReference type="STRING" id="1265309.K529_014175"/>